<proteinExistence type="predicted"/>
<keyword evidence="3" id="KW-1185">Reference proteome</keyword>
<organism evidence="2 3">
    <name type="scientific">Paralvinella palmiformis</name>
    <dbReference type="NCBI Taxonomy" id="53620"/>
    <lineage>
        <taxon>Eukaryota</taxon>
        <taxon>Metazoa</taxon>
        <taxon>Spiralia</taxon>
        <taxon>Lophotrochozoa</taxon>
        <taxon>Annelida</taxon>
        <taxon>Polychaeta</taxon>
        <taxon>Sedentaria</taxon>
        <taxon>Canalipalpata</taxon>
        <taxon>Terebellida</taxon>
        <taxon>Terebelliformia</taxon>
        <taxon>Alvinellidae</taxon>
        <taxon>Paralvinella</taxon>
    </lineage>
</organism>
<dbReference type="EMBL" id="JAODUP010000202">
    <property type="protein sequence ID" value="KAK2156917.1"/>
    <property type="molecule type" value="Genomic_DNA"/>
</dbReference>
<evidence type="ECO:0000313" key="3">
    <source>
        <dbReference type="Proteomes" id="UP001208570"/>
    </source>
</evidence>
<comment type="caution">
    <text evidence="2">The sequence shown here is derived from an EMBL/GenBank/DDBJ whole genome shotgun (WGS) entry which is preliminary data.</text>
</comment>
<evidence type="ECO:0000313" key="2">
    <source>
        <dbReference type="EMBL" id="KAK2156917.1"/>
    </source>
</evidence>
<dbReference type="Proteomes" id="UP001208570">
    <property type="component" value="Unassembled WGS sequence"/>
</dbReference>
<feature type="transmembrane region" description="Helical" evidence="1">
    <location>
        <begin position="225"/>
        <end position="251"/>
    </location>
</feature>
<reference evidence="2" key="1">
    <citation type="journal article" date="2023" name="Mol. Biol. Evol.">
        <title>Third-Generation Sequencing Reveals the Adaptive Role of the Epigenome in Three Deep-Sea Polychaetes.</title>
        <authorList>
            <person name="Perez M."/>
            <person name="Aroh O."/>
            <person name="Sun Y."/>
            <person name="Lan Y."/>
            <person name="Juniper S.K."/>
            <person name="Young C.R."/>
            <person name="Angers B."/>
            <person name="Qian P.Y."/>
        </authorList>
    </citation>
    <scope>NUCLEOTIDE SEQUENCE</scope>
    <source>
        <strain evidence="2">P08H-3</strain>
    </source>
</reference>
<keyword evidence="1" id="KW-0472">Membrane</keyword>
<sequence>MTTNKNVVVVVADDDDGSLECYINATLGNLTENSILNVTCRQDFDGRWAPSIGCRFQKNSFQFNMADQSASKSAAYEGIVAVPSQFGGEQIVCELFFLHPQPWEYLSVGQALNRPYTSQTWTSDELVVLYGPKSISWTPDDSVFRVGDTLSSTSLANPPASFVWLNEYNDTITTGNTITFTDKQIGLWRMRCVASNGIGKRSIERQVYVYESELCDGSARANERLSLIIGLTLGVVIFLISILNVMLFLYIKRPGCLPFLPDADRTKTYRSKNVEFDNPDATSSITGSAGFGAGNDKHKVAPYQVISDGDVTSSVSYLPDGHSTFYEPFSIGKATEARSGPLPPHPVSNANRMRAGAKDSLRRFPSDQGVNYVKMIDHGKPKHAMSLNALNVFQPETLSQDCTVRHGSSIGTLESASGDNWL</sequence>
<dbReference type="AlphaFoldDB" id="A0AAD9JQ67"/>
<keyword evidence="1" id="KW-1133">Transmembrane helix</keyword>
<name>A0AAD9JQ67_9ANNE</name>
<keyword evidence="1" id="KW-0812">Transmembrane</keyword>
<evidence type="ECO:0000256" key="1">
    <source>
        <dbReference type="SAM" id="Phobius"/>
    </source>
</evidence>
<gene>
    <name evidence="2" type="ORF">LSH36_202g06007</name>
</gene>
<accession>A0AAD9JQ67</accession>
<protein>
    <submittedName>
        <fullName evidence="2">Uncharacterized protein</fullName>
    </submittedName>
</protein>